<evidence type="ECO:0000259" key="1">
    <source>
        <dbReference type="Pfam" id="PF16466"/>
    </source>
</evidence>
<proteinExistence type="predicted"/>
<dbReference type="EMBL" id="QGKR01000196">
    <property type="protein sequence ID" value="PWR08568.1"/>
    <property type="molecule type" value="Genomic_DNA"/>
</dbReference>
<dbReference type="AlphaFoldDB" id="A0A317D135"/>
<sequence length="373" mass="40545">MRPVSDAFLRTLRGSHRAVFEARVVPAGLTGVNPPGTAITIEGGDVQIDGTAQIRSTLEMTTEGAGMWPTRASDLLAPYGNELFVRRGIRYGNGTTEWVSLGYHRIYTPEQDRAPHGPIRVMGRDRMSGIVDGRLTAPRPFAASATYGSVVSTLVGEIYPWATIEWDESGVRDTPIGRQVIAEEDRYKVLDELVSSVGKVWWWDHRGVLVIRTPPTATQPVWEVNHGANGVLVSLSRRLTREGVYNAVVATGEGADTTTPVRAVVVDSSPTSPTNWWGSFGKVPRFFSSPFITSLQQARNAAAAMLAKQLGLPYAVDFTAVPNPALEPYDPIRVTYPGRSELHVIDRLTIALTVGAPVTASTREQTSVLIGEL</sequence>
<feature type="domain" description="DUF5047" evidence="1">
    <location>
        <begin position="44"/>
        <end position="177"/>
    </location>
</feature>
<reference evidence="2 3" key="1">
    <citation type="submission" date="2018-05" db="EMBL/GenBank/DDBJ databases">
        <title>Micromonospora atacamensis sp. nov., a novel actinobacteria isolated from high altitude Atacama Desert soil.</title>
        <authorList>
            <person name="Carro L."/>
            <person name="Golinska P."/>
            <person name="Klenk H.-P."/>
            <person name="Goodfellow M."/>
        </authorList>
    </citation>
    <scope>NUCLEOTIDE SEQUENCE [LARGE SCALE GENOMIC DNA]</scope>
    <source>
        <strain evidence="2 3">5R2A7</strain>
    </source>
</reference>
<keyword evidence="3" id="KW-1185">Reference proteome</keyword>
<protein>
    <submittedName>
        <fullName evidence="2">DUF5047 domain-containing protein</fullName>
    </submittedName>
</protein>
<dbReference type="Proteomes" id="UP000245410">
    <property type="component" value="Unassembled WGS sequence"/>
</dbReference>
<dbReference type="OrthoDB" id="4320040at2"/>
<dbReference type="InterPro" id="IPR032490">
    <property type="entry name" value="DUF5047"/>
</dbReference>
<evidence type="ECO:0000313" key="3">
    <source>
        <dbReference type="Proteomes" id="UP000245410"/>
    </source>
</evidence>
<accession>A0A317D135</accession>
<organism evidence="2 3">
    <name type="scientific">Micromonospora acroterricola</name>
    <dbReference type="NCBI Taxonomy" id="2202421"/>
    <lineage>
        <taxon>Bacteria</taxon>
        <taxon>Bacillati</taxon>
        <taxon>Actinomycetota</taxon>
        <taxon>Actinomycetes</taxon>
        <taxon>Micromonosporales</taxon>
        <taxon>Micromonosporaceae</taxon>
        <taxon>Micromonospora</taxon>
    </lineage>
</organism>
<name>A0A317D135_9ACTN</name>
<comment type="caution">
    <text evidence="2">The sequence shown here is derived from an EMBL/GenBank/DDBJ whole genome shotgun (WGS) entry which is preliminary data.</text>
</comment>
<evidence type="ECO:0000313" key="2">
    <source>
        <dbReference type="EMBL" id="PWR08568.1"/>
    </source>
</evidence>
<gene>
    <name evidence="2" type="ORF">DKT68_15235</name>
</gene>
<dbReference type="Pfam" id="PF16466">
    <property type="entry name" value="DUF5047"/>
    <property type="match status" value="1"/>
</dbReference>